<comment type="pathway">
    <text evidence="8">Phospholipid metabolism; phosphatidylcholine biosynthesis; phosphatidylcholine from phosphocholine: step 2/2.</text>
</comment>
<evidence type="ECO:0000256" key="7">
    <source>
        <dbReference type="ARBA" id="ARBA00023136"/>
    </source>
</evidence>
<feature type="transmembrane region" description="Helical" evidence="13">
    <location>
        <begin position="323"/>
        <end position="344"/>
    </location>
</feature>
<dbReference type="Gene3D" id="1.20.120.1760">
    <property type="match status" value="1"/>
</dbReference>
<comment type="similarity">
    <text evidence="3 11">Belongs to the CDP-alcohol phosphatidyltransferase class-I family.</text>
</comment>
<evidence type="ECO:0000256" key="4">
    <source>
        <dbReference type="ARBA" id="ARBA00022679"/>
    </source>
</evidence>
<protein>
    <recommendedName>
        <fullName evidence="9">diacylglycerol cholinephosphotransferase</fullName>
        <ecNumber evidence="9">2.7.8.2</ecNumber>
    </recommendedName>
</protein>
<keyword evidence="5 13" id="KW-0812">Transmembrane</keyword>
<feature type="transmembrane region" description="Helical" evidence="13">
    <location>
        <begin position="364"/>
        <end position="393"/>
    </location>
</feature>
<evidence type="ECO:0000256" key="3">
    <source>
        <dbReference type="ARBA" id="ARBA00010441"/>
    </source>
</evidence>
<evidence type="ECO:0000256" key="2">
    <source>
        <dbReference type="ARBA" id="ARBA00004127"/>
    </source>
</evidence>
<comment type="catalytic activity">
    <reaction evidence="10">
        <text>CDP-N,N-dimethylethanolamine + a 1,2-diacyl-sn-glycerol = a 1,2-diacyl-sn-glycero-3-phospho-N,N-dimethylethanolamine + CMP + H(+)</text>
        <dbReference type="Rhea" id="RHEA:33775"/>
        <dbReference type="ChEBI" id="CHEBI:15378"/>
        <dbReference type="ChEBI" id="CHEBI:17815"/>
        <dbReference type="ChEBI" id="CHEBI:60377"/>
        <dbReference type="ChEBI" id="CHEBI:64572"/>
        <dbReference type="ChEBI" id="CHEBI:65117"/>
    </reaction>
    <physiologicalReaction direction="left-to-right" evidence="10">
        <dbReference type="Rhea" id="RHEA:33776"/>
    </physiologicalReaction>
</comment>
<dbReference type="InterPro" id="IPR043130">
    <property type="entry name" value="CDP-OH_PTrfase_TM_dom"/>
</dbReference>
<dbReference type="Pfam" id="PF01066">
    <property type="entry name" value="CDP-OH_P_transf"/>
    <property type="match status" value="1"/>
</dbReference>
<feature type="region of interest" description="Disordered" evidence="12">
    <location>
        <begin position="408"/>
        <end position="440"/>
    </location>
</feature>
<dbReference type="PROSITE" id="PS00379">
    <property type="entry name" value="CDP_ALCOHOL_P_TRANSF"/>
    <property type="match status" value="1"/>
</dbReference>
<dbReference type="Proteomes" id="UP001174691">
    <property type="component" value="Unassembled WGS sequence"/>
</dbReference>
<feature type="transmembrane region" description="Helical" evidence="13">
    <location>
        <begin position="50"/>
        <end position="68"/>
    </location>
</feature>
<dbReference type="PANTHER" id="PTHR10414">
    <property type="entry name" value="ETHANOLAMINEPHOSPHOTRANSFERASE"/>
    <property type="match status" value="1"/>
</dbReference>
<evidence type="ECO:0000256" key="1">
    <source>
        <dbReference type="ARBA" id="ARBA00001946"/>
    </source>
</evidence>
<dbReference type="InterPro" id="IPR014472">
    <property type="entry name" value="CHOPT"/>
</dbReference>
<evidence type="ECO:0000256" key="11">
    <source>
        <dbReference type="RuleBase" id="RU003750"/>
    </source>
</evidence>
<dbReference type="EC" id="2.7.8.2" evidence="9"/>
<sequence>MVYVRQERLPALREYKYSSVDHSLTSKYIMKPFYTHVVIKCFPMSMAPNLITLTGFCFVIANFLTLLWYNPTLDQDCPVWVYYSWAVGLFLYQTFDAVDGSQARRTHQSGPLGELFDHGVDALNTSLEVLIFAGSQNMGQSWMTVATLFASLMTFYVQTWDEYHTKTLTLGIVSGPVEGILLLVGVYALTGYMGGAHFWQQSMLATFGVSPSSHPWIPDFLYRLSFTEWYMAQGAVVLVWNTLESCRNVIRARRARGDRSRYALVGLVPFAVTWILTVLYLALQPNILRNHLVPFALFAGLVNAYSVGQMITAHLVKLEFPYYNVLVLPLAYGVVDSLGPWLQYETSTPWLGWPSALGDDVYQVAFMFCMLGMAVGVYGSFVVDVIVTICDYLDIWCLTIKHPWTGEETKGGERTAQGGEKKNMEVGGEQKKLGTARGEKSFAQVAKELDGKKMD</sequence>
<dbReference type="EMBL" id="JANBVN010000270">
    <property type="protein sequence ID" value="KAJ9130429.1"/>
    <property type="molecule type" value="Genomic_DNA"/>
</dbReference>
<keyword evidence="15" id="KW-1185">Reference proteome</keyword>
<evidence type="ECO:0000256" key="12">
    <source>
        <dbReference type="SAM" id="MobiDB-lite"/>
    </source>
</evidence>
<evidence type="ECO:0000313" key="15">
    <source>
        <dbReference type="Proteomes" id="UP001174691"/>
    </source>
</evidence>
<keyword evidence="4 11" id="KW-0808">Transferase</keyword>
<dbReference type="PIRSF" id="PIRSF015665">
    <property type="entry name" value="CHOPT"/>
    <property type="match status" value="1"/>
</dbReference>
<evidence type="ECO:0000256" key="8">
    <source>
        <dbReference type="ARBA" id="ARBA00037890"/>
    </source>
</evidence>
<proteinExistence type="inferred from homology"/>
<accession>A0AA38R0H2</accession>
<evidence type="ECO:0000256" key="13">
    <source>
        <dbReference type="SAM" id="Phobius"/>
    </source>
</evidence>
<dbReference type="GO" id="GO:0012505">
    <property type="term" value="C:endomembrane system"/>
    <property type="evidence" value="ECO:0007669"/>
    <property type="project" value="UniProtKB-SubCell"/>
</dbReference>
<gene>
    <name evidence="14" type="ORF">NKR19_g9896</name>
</gene>
<name>A0AA38R0H2_9PEZI</name>
<organism evidence="14 15">
    <name type="scientific">Coniochaeta hoffmannii</name>
    <dbReference type="NCBI Taxonomy" id="91930"/>
    <lineage>
        <taxon>Eukaryota</taxon>
        <taxon>Fungi</taxon>
        <taxon>Dikarya</taxon>
        <taxon>Ascomycota</taxon>
        <taxon>Pezizomycotina</taxon>
        <taxon>Sordariomycetes</taxon>
        <taxon>Sordariomycetidae</taxon>
        <taxon>Coniochaetales</taxon>
        <taxon>Coniochaetaceae</taxon>
        <taxon>Coniochaeta</taxon>
    </lineage>
</organism>
<dbReference type="AlphaFoldDB" id="A0AA38R0H2"/>
<feature type="transmembrane region" description="Helical" evidence="13">
    <location>
        <begin position="80"/>
        <end position="98"/>
    </location>
</feature>
<dbReference type="InterPro" id="IPR000462">
    <property type="entry name" value="CDP-OH_P_trans"/>
</dbReference>
<dbReference type="PANTHER" id="PTHR10414:SF37">
    <property type="entry name" value="BB IN A BOXCAR, ISOFORM C"/>
    <property type="match status" value="1"/>
</dbReference>
<comment type="caution">
    <text evidence="14">The sequence shown here is derived from an EMBL/GenBank/DDBJ whole genome shotgun (WGS) entry which is preliminary data.</text>
</comment>
<comment type="cofactor">
    <cofactor evidence="1">
        <name>Mg(2+)</name>
        <dbReference type="ChEBI" id="CHEBI:18420"/>
    </cofactor>
</comment>
<evidence type="ECO:0000313" key="14">
    <source>
        <dbReference type="EMBL" id="KAJ9130429.1"/>
    </source>
</evidence>
<evidence type="ECO:0000256" key="5">
    <source>
        <dbReference type="ARBA" id="ARBA00022692"/>
    </source>
</evidence>
<keyword evidence="7 13" id="KW-0472">Membrane</keyword>
<feature type="transmembrane region" description="Helical" evidence="13">
    <location>
        <begin position="180"/>
        <end position="200"/>
    </location>
</feature>
<feature type="transmembrane region" description="Helical" evidence="13">
    <location>
        <begin position="295"/>
        <end position="316"/>
    </location>
</feature>
<comment type="subcellular location">
    <subcellularLocation>
        <location evidence="2">Endomembrane system</location>
        <topology evidence="2">Multi-pass membrane protein</topology>
    </subcellularLocation>
</comment>
<dbReference type="GO" id="GO:0016020">
    <property type="term" value="C:membrane"/>
    <property type="evidence" value="ECO:0007669"/>
    <property type="project" value="InterPro"/>
</dbReference>
<dbReference type="FunFam" id="1.20.120.1760:FF:000012">
    <property type="entry name" value="sn-1,2-diacylglycerol cholinephosphotransferase"/>
    <property type="match status" value="1"/>
</dbReference>
<keyword evidence="6 13" id="KW-1133">Transmembrane helix</keyword>
<evidence type="ECO:0000256" key="10">
    <source>
        <dbReference type="ARBA" id="ARBA00051857"/>
    </source>
</evidence>
<feature type="transmembrane region" description="Helical" evidence="13">
    <location>
        <begin position="262"/>
        <end position="283"/>
    </location>
</feature>
<evidence type="ECO:0000256" key="9">
    <source>
        <dbReference type="ARBA" id="ARBA00038987"/>
    </source>
</evidence>
<reference evidence="14" key="1">
    <citation type="submission" date="2022-07" db="EMBL/GenBank/DDBJ databases">
        <title>Fungi with potential for degradation of polypropylene.</title>
        <authorList>
            <person name="Gostincar C."/>
        </authorList>
    </citation>
    <scope>NUCLEOTIDE SEQUENCE</scope>
    <source>
        <strain evidence="14">EXF-13287</strain>
    </source>
</reference>
<dbReference type="GO" id="GO:0004142">
    <property type="term" value="F:diacylglycerol cholinephosphotransferase activity"/>
    <property type="evidence" value="ECO:0007669"/>
    <property type="project" value="UniProtKB-EC"/>
</dbReference>
<evidence type="ECO:0000256" key="6">
    <source>
        <dbReference type="ARBA" id="ARBA00022989"/>
    </source>
</evidence>
<dbReference type="InterPro" id="IPR048254">
    <property type="entry name" value="CDP_ALCOHOL_P_TRANSF_CS"/>
</dbReference>